<dbReference type="InterPro" id="IPR002110">
    <property type="entry name" value="Ankyrin_rpt"/>
</dbReference>
<name>A0A6A3GH29_9STRA</name>
<dbReference type="AlphaFoldDB" id="A0A6A3GH29"/>
<dbReference type="Pfam" id="PF13637">
    <property type="entry name" value="Ank_4"/>
    <property type="match status" value="1"/>
</dbReference>
<protein>
    <submittedName>
        <fullName evidence="1">Uncharacterized protein</fullName>
    </submittedName>
</protein>
<accession>A0A6A3GH29</accession>
<proteinExistence type="predicted"/>
<reference evidence="1 2" key="1">
    <citation type="submission" date="2018-09" db="EMBL/GenBank/DDBJ databases">
        <title>Genomic investigation of the strawberry pathogen Phytophthora fragariae indicates pathogenicity is determined by transcriptional variation in three key races.</title>
        <authorList>
            <person name="Adams T.M."/>
            <person name="Armitage A.D."/>
            <person name="Sobczyk M.K."/>
            <person name="Bates H.J."/>
            <person name="Dunwell J.M."/>
            <person name="Nellist C.F."/>
            <person name="Harrison R.J."/>
        </authorList>
    </citation>
    <scope>NUCLEOTIDE SEQUENCE [LARGE SCALE GENOMIC DNA]</scope>
    <source>
        <strain evidence="1 2">SCRP249</strain>
    </source>
</reference>
<dbReference type="InterPro" id="IPR036770">
    <property type="entry name" value="Ankyrin_rpt-contain_sf"/>
</dbReference>
<sequence length="44" mass="4661">MAATEGHIEVVRFLVIDCGVDVNTKDNFGGTALMMAATKAHINV</sequence>
<dbReference type="Gene3D" id="1.25.40.20">
    <property type="entry name" value="Ankyrin repeat-containing domain"/>
    <property type="match status" value="1"/>
</dbReference>
<dbReference type="Proteomes" id="UP000429607">
    <property type="component" value="Unassembled WGS sequence"/>
</dbReference>
<feature type="non-terminal residue" evidence="1">
    <location>
        <position position="44"/>
    </location>
</feature>
<dbReference type="EMBL" id="QXFV01008462">
    <property type="protein sequence ID" value="KAE8956652.1"/>
    <property type="molecule type" value="Genomic_DNA"/>
</dbReference>
<evidence type="ECO:0000313" key="1">
    <source>
        <dbReference type="EMBL" id="KAE8956652.1"/>
    </source>
</evidence>
<organism evidence="1 2">
    <name type="scientific">Phytophthora rubi</name>
    <dbReference type="NCBI Taxonomy" id="129364"/>
    <lineage>
        <taxon>Eukaryota</taxon>
        <taxon>Sar</taxon>
        <taxon>Stramenopiles</taxon>
        <taxon>Oomycota</taxon>
        <taxon>Peronosporomycetes</taxon>
        <taxon>Peronosporales</taxon>
        <taxon>Peronosporaceae</taxon>
        <taxon>Phytophthora</taxon>
    </lineage>
</organism>
<dbReference type="SUPFAM" id="SSF48403">
    <property type="entry name" value="Ankyrin repeat"/>
    <property type="match status" value="1"/>
</dbReference>
<comment type="caution">
    <text evidence="1">The sequence shown here is derived from an EMBL/GenBank/DDBJ whole genome shotgun (WGS) entry which is preliminary data.</text>
</comment>
<gene>
    <name evidence="1" type="ORF">PR001_g31661</name>
</gene>
<evidence type="ECO:0000313" key="2">
    <source>
        <dbReference type="Proteomes" id="UP000429607"/>
    </source>
</evidence>